<dbReference type="AlphaFoldDB" id="A0A0F7LKM6"/>
<dbReference type="GeneID" id="45657832"/>
<proteinExistence type="predicted"/>
<evidence type="ECO:0008006" key="3">
    <source>
        <dbReference type="Google" id="ProtNLM"/>
    </source>
</evidence>
<evidence type="ECO:0000313" key="1">
    <source>
        <dbReference type="EMBL" id="AKH63160.1"/>
    </source>
</evidence>
<sequence>MFEIKFHDAFKEELKSLPDSLELRMVALIKRLRENPTSLREPHSKPIEGYKGLFELRAKAKDGIARSFFCYATGKKIYLLRCFVKKTNATPLNELRIAIARKNELTEPSRD</sequence>
<evidence type="ECO:0000313" key="2">
    <source>
        <dbReference type="Proteomes" id="UP000034866"/>
    </source>
</evidence>
<dbReference type="RefSeq" id="WP_015836364.1">
    <property type="nucleotide sequence ID" value="NZ_CP011104.1"/>
</dbReference>
<dbReference type="InterPro" id="IPR035093">
    <property type="entry name" value="RelE/ParE_toxin_dom_sf"/>
</dbReference>
<dbReference type="PATRIC" id="fig|230089.6.peg.1596"/>
<dbReference type="Proteomes" id="UP000034866">
    <property type="component" value="Chromosome"/>
</dbReference>
<keyword evidence="2" id="KW-1185">Reference proteome</keyword>
<dbReference type="Pfam" id="PF05973">
    <property type="entry name" value="Gp49"/>
    <property type="match status" value="1"/>
</dbReference>
<reference evidence="2" key="2">
    <citation type="submission" date="2015-03" db="EMBL/GenBank/DDBJ databases">
        <title>Genome sequence of Azospirillum thiophilum strain DSM 21654T.</title>
        <authorList>
            <person name="Kwak Y."/>
            <person name="Shin J.-H."/>
        </authorList>
    </citation>
    <scope>NUCLEOTIDE SEQUENCE [LARGE SCALE GENOMIC DNA]</scope>
    <source>
        <strain evidence="2">DSM 15199</strain>
    </source>
</reference>
<reference evidence="1 2" key="1">
    <citation type="journal article" date="2015" name="J. Biotechnol.">
        <title>Complete genome sequence of Photorhabdus temperata subsp. thracensis 39-8(T), an entomopathogenic bacterium for the improved commercial bioinsecticide.</title>
        <authorList>
            <person name="Kwak Y."/>
            <person name="Shin J.H."/>
        </authorList>
    </citation>
    <scope>NUCLEOTIDE SEQUENCE [LARGE SCALE GENOMIC DNA]</scope>
    <source>
        <strain evidence="1 2">DSM 15199</strain>
    </source>
</reference>
<dbReference type="STRING" id="230089.VY86_07255"/>
<organism evidence="1 2">
    <name type="scientific">Photorhabdus thracensis</name>
    <dbReference type="NCBI Taxonomy" id="230089"/>
    <lineage>
        <taxon>Bacteria</taxon>
        <taxon>Pseudomonadati</taxon>
        <taxon>Pseudomonadota</taxon>
        <taxon>Gammaproteobacteria</taxon>
        <taxon>Enterobacterales</taxon>
        <taxon>Morganellaceae</taxon>
        <taxon>Photorhabdus</taxon>
    </lineage>
</organism>
<gene>
    <name evidence="1" type="ORF">VY86_07255</name>
</gene>
<dbReference type="KEGG" id="ptt:VY86_07255"/>
<dbReference type="InterPro" id="IPR009241">
    <property type="entry name" value="HigB-like"/>
</dbReference>
<dbReference type="Gene3D" id="3.30.2310.20">
    <property type="entry name" value="RelE-like"/>
    <property type="match status" value="1"/>
</dbReference>
<dbReference type="SUPFAM" id="SSF143011">
    <property type="entry name" value="RelE-like"/>
    <property type="match status" value="1"/>
</dbReference>
<protein>
    <recommendedName>
        <fullName evidence="3">Bacteriophage protein</fullName>
    </recommendedName>
</protein>
<dbReference type="EMBL" id="CP011104">
    <property type="protein sequence ID" value="AKH63160.1"/>
    <property type="molecule type" value="Genomic_DNA"/>
</dbReference>
<dbReference type="OrthoDB" id="3233388at2"/>
<accession>A0A0F7LKM6</accession>
<name>A0A0F7LKM6_9GAMM</name>